<accession>A0A9P9J966</accession>
<evidence type="ECO:0000313" key="6">
    <source>
        <dbReference type="Proteomes" id="UP000717696"/>
    </source>
</evidence>
<dbReference type="GO" id="GO:0016787">
    <property type="term" value="F:hydrolase activity"/>
    <property type="evidence" value="ECO:0007669"/>
    <property type="project" value="UniProtKB-KW"/>
</dbReference>
<evidence type="ECO:0000256" key="1">
    <source>
        <dbReference type="ARBA" id="ARBA00022741"/>
    </source>
</evidence>
<gene>
    <name evidence="5" type="ORF">B0J13DRAFT_500749</name>
</gene>
<dbReference type="GO" id="GO:0005525">
    <property type="term" value="F:GTP binding"/>
    <property type="evidence" value="ECO:0007669"/>
    <property type="project" value="InterPro"/>
</dbReference>
<keyword evidence="3" id="KW-0472">Membrane</keyword>
<dbReference type="Pfam" id="PF04548">
    <property type="entry name" value="AIG1"/>
    <property type="match status" value="1"/>
</dbReference>
<comment type="caution">
    <text evidence="5">The sequence shown here is derived from an EMBL/GenBank/DDBJ whole genome shotgun (WGS) entry which is preliminary data.</text>
</comment>
<evidence type="ECO:0000313" key="5">
    <source>
        <dbReference type="EMBL" id="KAH7146868.1"/>
    </source>
</evidence>
<feature type="domain" description="AIG1-type G" evidence="4">
    <location>
        <begin position="12"/>
        <end position="155"/>
    </location>
</feature>
<organism evidence="5 6">
    <name type="scientific">Dactylonectria estremocensis</name>
    <dbReference type="NCBI Taxonomy" id="1079267"/>
    <lineage>
        <taxon>Eukaryota</taxon>
        <taxon>Fungi</taxon>
        <taxon>Dikarya</taxon>
        <taxon>Ascomycota</taxon>
        <taxon>Pezizomycotina</taxon>
        <taxon>Sordariomycetes</taxon>
        <taxon>Hypocreomycetidae</taxon>
        <taxon>Hypocreales</taxon>
        <taxon>Nectriaceae</taxon>
        <taxon>Dactylonectria</taxon>
    </lineage>
</organism>
<name>A0A9P9J966_9HYPO</name>
<dbReference type="EMBL" id="JAGMUU010000008">
    <property type="protein sequence ID" value="KAH7146868.1"/>
    <property type="molecule type" value="Genomic_DNA"/>
</dbReference>
<keyword evidence="3" id="KW-0812">Transmembrane</keyword>
<dbReference type="AlphaFoldDB" id="A0A9P9J966"/>
<dbReference type="OrthoDB" id="8954335at2759"/>
<evidence type="ECO:0000259" key="4">
    <source>
        <dbReference type="Pfam" id="PF04548"/>
    </source>
</evidence>
<feature type="coiled-coil region" evidence="2">
    <location>
        <begin position="223"/>
        <end position="278"/>
    </location>
</feature>
<feature type="transmembrane region" description="Helical" evidence="3">
    <location>
        <begin position="304"/>
        <end position="328"/>
    </location>
</feature>
<reference evidence="5" key="1">
    <citation type="journal article" date="2021" name="Nat. Commun.">
        <title>Genetic determinants of endophytism in the Arabidopsis root mycobiome.</title>
        <authorList>
            <person name="Mesny F."/>
            <person name="Miyauchi S."/>
            <person name="Thiergart T."/>
            <person name="Pickel B."/>
            <person name="Atanasova L."/>
            <person name="Karlsson M."/>
            <person name="Huettel B."/>
            <person name="Barry K.W."/>
            <person name="Haridas S."/>
            <person name="Chen C."/>
            <person name="Bauer D."/>
            <person name="Andreopoulos W."/>
            <person name="Pangilinan J."/>
            <person name="LaButti K."/>
            <person name="Riley R."/>
            <person name="Lipzen A."/>
            <person name="Clum A."/>
            <person name="Drula E."/>
            <person name="Henrissat B."/>
            <person name="Kohler A."/>
            <person name="Grigoriev I.V."/>
            <person name="Martin F.M."/>
            <person name="Hacquard S."/>
        </authorList>
    </citation>
    <scope>NUCLEOTIDE SEQUENCE</scope>
    <source>
        <strain evidence="5">MPI-CAGE-AT-0021</strain>
    </source>
</reference>
<keyword evidence="3" id="KW-1133">Transmembrane helix</keyword>
<protein>
    <submittedName>
        <fullName evidence="5">P-loop containing nucleoside triphosphate hydrolase protein</fullName>
    </submittedName>
</protein>
<evidence type="ECO:0000256" key="2">
    <source>
        <dbReference type="SAM" id="Coils"/>
    </source>
</evidence>
<proteinExistence type="predicted"/>
<dbReference type="Gene3D" id="3.40.50.300">
    <property type="entry name" value="P-loop containing nucleotide triphosphate hydrolases"/>
    <property type="match status" value="1"/>
</dbReference>
<keyword evidence="6" id="KW-1185">Reference proteome</keyword>
<sequence>MEDYDFSSEGIILVLGVTGAGKSYFLNQLKSHSVEEGHSLRSETTQCNAVQIFLDYEEKRSITVVDTPGFDDTTRPHGEVLAEITEFLAAQHTLGVPLRGLLYLHKITDNRMTGSSITYLRLLESLVGDHALENLILVTTMWNKLRDEDRGQALRHEQELLDDYWGPMEEKGSYVAQFDGTPDSAYALIFQLAGKDSVVLDVQKEIMDEDRTVITTSAGKDLMRQLEEDREAYRLRAAKLGSQLRRESDAEPRNKDLIRQLREEKAHVESVLRQMDQSVDQMKTRPGSPIRQRIKRALRDSNRAAIGGAAAVLAAVLNLTVFVVQLGLGGA</sequence>
<evidence type="ECO:0000256" key="3">
    <source>
        <dbReference type="SAM" id="Phobius"/>
    </source>
</evidence>
<dbReference type="Proteomes" id="UP000717696">
    <property type="component" value="Unassembled WGS sequence"/>
</dbReference>
<keyword evidence="2" id="KW-0175">Coiled coil</keyword>
<dbReference type="InterPro" id="IPR027417">
    <property type="entry name" value="P-loop_NTPase"/>
</dbReference>
<dbReference type="SUPFAM" id="SSF52540">
    <property type="entry name" value="P-loop containing nucleoside triphosphate hydrolases"/>
    <property type="match status" value="1"/>
</dbReference>
<keyword evidence="5" id="KW-0378">Hydrolase</keyword>
<dbReference type="InterPro" id="IPR006703">
    <property type="entry name" value="G_AIG1"/>
</dbReference>
<keyword evidence="1" id="KW-0547">Nucleotide-binding</keyword>